<reference evidence="6" key="1">
    <citation type="submission" date="2016-09" db="EMBL/GenBank/DDBJ databases">
        <title>Draft genome of thermotolerant cyanobacterium Desertifilum sp. strain IPPAS B-1220.</title>
        <authorList>
            <person name="Sinetova M.A."/>
            <person name="Bolakhan K."/>
            <person name="Zayadan B.K."/>
            <person name="Mironov K.S."/>
            <person name="Ustinova V."/>
            <person name="Kupriyanova E.V."/>
            <person name="Sidorov R.A."/>
            <person name="Skrypnik A.N."/>
            <person name="Gogoleva N.E."/>
            <person name="Gogolev Y.V."/>
            <person name="Los D.A."/>
        </authorList>
    </citation>
    <scope>NUCLEOTIDE SEQUENCE [LARGE SCALE GENOMIC DNA]</scope>
    <source>
        <strain evidence="6">IPPAS B-1220</strain>
    </source>
</reference>
<evidence type="ECO:0000256" key="3">
    <source>
        <dbReference type="ARBA" id="ARBA00022729"/>
    </source>
</evidence>
<gene>
    <name evidence="6" type="ORF">BH720_11045</name>
</gene>
<dbReference type="Pfam" id="PF09084">
    <property type="entry name" value="NMT1"/>
    <property type="match status" value="1"/>
</dbReference>
<evidence type="ECO:0000256" key="1">
    <source>
        <dbReference type="ARBA" id="ARBA00004418"/>
    </source>
</evidence>
<evidence type="ECO:0000259" key="5">
    <source>
        <dbReference type="Pfam" id="PF09084"/>
    </source>
</evidence>
<dbReference type="SUPFAM" id="SSF53850">
    <property type="entry name" value="Periplasmic binding protein-like II"/>
    <property type="match status" value="1"/>
</dbReference>
<sequence>MSHFKRLWSWVILAGVGAIAIIALNTLPFTRSTPSPLRIAYNLWPGYFPMVLAQERGYFAQQGVQVELDRVGGTIMTDFRAGKYDGLALTLGNAITTNETEPIRMVMAMDDSMGADAVVAQSQMRAIADLRGQSIGATLGGFGELFLERMLAAGGLPRDAVTFVESDPSEVPEELRDNKLQAAHTWEPHITRAVADGKRVLFTSADTPGLITDVIFFKEEIARDRPDEIRAFVQACFQAIEDWQANFTEGNALIAQALGLDPQEISLEGIRLLTQADNRERFNPNHPSSLYRNAQLYTDFFLRVRAIEAPPNLDRLIDPSFIQP</sequence>
<dbReference type="PANTHER" id="PTHR30024:SF47">
    <property type="entry name" value="TAURINE-BINDING PERIPLASMIC PROTEIN"/>
    <property type="match status" value="1"/>
</dbReference>
<dbReference type="EMBL" id="MJGC01000053">
    <property type="protein sequence ID" value="OEJ75243.1"/>
    <property type="molecule type" value="Genomic_DNA"/>
</dbReference>
<feature type="domain" description="SsuA/THI5-like" evidence="5">
    <location>
        <begin position="45"/>
        <end position="245"/>
    </location>
</feature>
<keyword evidence="4" id="KW-0812">Transmembrane</keyword>
<proteinExistence type="inferred from homology"/>
<dbReference type="Gene3D" id="3.40.190.10">
    <property type="entry name" value="Periplasmic binding protein-like II"/>
    <property type="match status" value="2"/>
</dbReference>
<evidence type="ECO:0000256" key="2">
    <source>
        <dbReference type="ARBA" id="ARBA00010742"/>
    </source>
</evidence>
<dbReference type="AlphaFoldDB" id="A0A1E5QLK6"/>
<dbReference type="InterPro" id="IPR015168">
    <property type="entry name" value="SsuA/THI5"/>
</dbReference>
<dbReference type="GO" id="GO:0042597">
    <property type="term" value="C:periplasmic space"/>
    <property type="evidence" value="ECO:0007669"/>
    <property type="project" value="UniProtKB-SubCell"/>
</dbReference>
<comment type="similarity">
    <text evidence="2">Belongs to the bacterial solute-binding protein SsuA/TauA family.</text>
</comment>
<name>A0A1E5QLK6_9CYAN</name>
<comment type="subcellular location">
    <subcellularLocation>
        <location evidence="1">Periplasm</location>
    </subcellularLocation>
</comment>
<dbReference type="OrthoDB" id="9815602at2"/>
<dbReference type="RefSeq" id="WP_069967242.1">
    <property type="nucleotide sequence ID" value="NZ_CM124774.1"/>
</dbReference>
<keyword evidence="4" id="KW-1133">Transmembrane helix</keyword>
<keyword evidence="4" id="KW-0472">Membrane</keyword>
<organism evidence="6">
    <name type="scientific">Desertifilum tharense IPPAS B-1220</name>
    <dbReference type="NCBI Taxonomy" id="1781255"/>
    <lineage>
        <taxon>Bacteria</taxon>
        <taxon>Bacillati</taxon>
        <taxon>Cyanobacteriota</taxon>
        <taxon>Cyanophyceae</taxon>
        <taxon>Desertifilales</taxon>
        <taxon>Desertifilaceae</taxon>
        <taxon>Desertifilum</taxon>
    </lineage>
</organism>
<protein>
    <recommendedName>
        <fullName evidence="5">SsuA/THI5-like domain-containing protein</fullName>
    </recommendedName>
</protein>
<feature type="transmembrane region" description="Helical" evidence="4">
    <location>
        <begin position="7"/>
        <end position="27"/>
    </location>
</feature>
<keyword evidence="3" id="KW-0732">Signal</keyword>
<evidence type="ECO:0000256" key="4">
    <source>
        <dbReference type="SAM" id="Phobius"/>
    </source>
</evidence>
<dbReference type="PANTHER" id="PTHR30024">
    <property type="entry name" value="ALIPHATIC SULFONATES-BINDING PROTEIN-RELATED"/>
    <property type="match status" value="1"/>
</dbReference>
<comment type="caution">
    <text evidence="6">The sequence shown here is derived from an EMBL/GenBank/DDBJ whole genome shotgun (WGS) entry which is preliminary data.</text>
</comment>
<evidence type="ECO:0000313" key="6">
    <source>
        <dbReference type="EMBL" id="OEJ75243.1"/>
    </source>
</evidence>
<dbReference type="STRING" id="1781255.BH720_11045"/>
<accession>A0A1E5QLK6</accession>